<evidence type="ECO:0008006" key="3">
    <source>
        <dbReference type="Google" id="ProtNLM"/>
    </source>
</evidence>
<keyword evidence="2" id="KW-1185">Reference proteome</keyword>
<dbReference type="AlphaFoldDB" id="A0A1C0YLL8"/>
<dbReference type="InterPro" id="IPR010298">
    <property type="entry name" value="YacP-like"/>
</dbReference>
<dbReference type="PANTHER" id="PTHR34547">
    <property type="entry name" value="YACP-LIKE NYN DOMAIN PROTEIN"/>
    <property type="match status" value="1"/>
</dbReference>
<dbReference type="EMBL" id="MASJ01000002">
    <property type="protein sequence ID" value="OCS88041.1"/>
    <property type="molecule type" value="Genomic_DNA"/>
</dbReference>
<dbReference type="STRING" id="33978.A6M13_08390"/>
<dbReference type="PANTHER" id="PTHR34547:SF1">
    <property type="entry name" value="YACP-LIKE NYN DOMAIN PROTEIN"/>
    <property type="match status" value="1"/>
</dbReference>
<comment type="caution">
    <text evidence="1">The sequence shown here is derived from an EMBL/GenBank/DDBJ whole genome shotgun (WGS) entry which is preliminary data.</text>
</comment>
<organism evidence="1 2">
    <name type="scientific">Caryophanon tenue</name>
    <dbReference type="NCBI Taxonomy" id="33978"/>
    <lineage>
        <taxon>Bacteria</taxon>
        <taxon>Bacillati</taxon>
        <taxon>Bacillota</taxon>
        <taxon>Bacilli</taxon>
        <taxon>Bacillales</taxon>
        <taxon>Caryophanaceae</taxon>
        <taxon>Caryophanon</taxon>
    </lineage>
</organism>
<dbReference type="Pfam" id="PF05991">
    <property type="entry name" value="NYN_YacP"/>
    <property type="match status" value="1"/>
</dbReference>
<evidence type="ECO:0000313" key="1">
    <source>
        <dbReference type="EMBL" id="OCS88041.1"/>
    </source>
</evidence>
<protein>
    <recommendedName>
        <fullName evidence="3">RNA-binding protein</fullName>
    </recommendedName>
</protein>
<dbReference type="Proteomes" id="UP000093199">
    <property type="component" value="Unassembled WGS sequence"/>
</dbReference>
<evidence type="ECO:0000313" key="2">
    <source>
        <dbReference type="Proteomes" id="UP000093199"/>
    </source>
</evidence>
<sequence>MIGYWPELRKLRDDNLEDARDRLIELMAEYKAQKGWRVIVVFDAHFVPGIKQTYNQHALEVIYTAEKESADECIERLTHELRNRHTQIVVATSDMTEQNVIFGLGASRMPASELAVEVGVVKKQIESLAKSTQLQKQKNRISVSPDVAIKLERLRRGLKD</sequence>
<name>A0A1C0YLL8_9BACL</name>
<gene>
    <name evidence="1" type="ORF">A6M13_08390</name>
</gene>
<dbReference type="CDD" id="cd10912">
    <property type="entry name" value="PIN_YacP-like"/>
    <property type="match status" value="1"/>
</dbReference>
<accession>A0A1C0YLL8</accession>
<proteinExistence type="predicted"/>
<reference evidence="1 2" key="1">
    <citation type="submission" date="2016-07" db="EMBL/GenBank/DDBJ databases">
        <title>Caryophanon tenue genome sequencing.</title>
        <authorList>
            <person name="Verma A."/>
            <person name="Pal Y."/>
            <person name="Krishnamurthi S."/>
        </authorList>
    </citation>
    <scope>NUCLEOTIDE SEQUENCE [LARGE SCALE GENOMIC DNA]</scope>
    <source>
        <strain evidence="1 2">DSM 14152</strain>
    </source>
</reference>
<dbReference type="OrthoDB" id="9792160at2"/>